<organism evidence="2 3">
    <name type="scientific">Penaeus vannamei</name>
    <name type="common">Whiteleg shrimp</name>
    <name type="synonym">Litopenaeus vannamei</name>
    <dbReference type="NCBI Taxonomy" id="6689"/>
    <lineage>
        <taxon>Eukaryota</taxon>
        <taxon>Metazoa</taxon>
        <taxon>Ecdysozoa</taxon>
        <taxon>Arthropoda</taxon>
        <taxon>Crustacea</taxon>
        <taxon>Multicrustacea</taxon>
        <taxon>Malacostraca</taxon>
        <taxon>Eumalacostraca</taxon>
        <taxon>Eucarida</taxon>
        <taxon>Decapoda</taxon>
        <taxon>Dendrobranchiata</taxon>
        <taxon>Penaeoidea</taxon>
        <taxon>Penaeidae</taxon>
        <taxon>Penaeus</taxon>
    </lineage>
</organism>
<comment type="caution">
    <text evidence="2">The sequence shown here is derived from an EMBL/GenBank/DDBJ whole genome shotgun (WGS) entry which is preliminary data.</text>
</comment>
<reference evidence="2 3" key="1">
    <citation type="submission" date="2018-04" db="EMBL/GenBank/DDBJ databases">
        <authorList>
            <person name="Zhang X."/>
            <person name="Yuan J."/>
            <person name="Li F."/>
            <person name="Xiang J."/>
        </authorList>
    </citation>
    <scope>NUCLEOTIDE SEQUENCE [LARGE SCALE GENOMIC DNA]</scope>
    <source>
        <tissue evidence="2">Muscle</tissue>
    </source>
</reference>
<keyword evidence="1" id="KW-0732">Signal</keyword>
<gene>
    <name evidence="2" type="ORF">C7M84_002700</name>
</gene>
<feature type="signal peptide" evidence="1">
    <location>
        <begin position="1"/>
        <end position="20"/>
    </location>
</feature>
<dbReference type="OrthoDB" id="6329539at2759"/>
<reference evidence="2 3" key="2">
    <citation type="submission" date="2019-01" db="EMBL/GenBank/DDBJ databases">
        <title>The decoding of complex shrimp genome reveals the adaptation for benthos swimmer, frequently molting mechanism and breeding impact on genome.</title>
        <authorList>
            <person name="Sun Y."/>
            <person name="Gao Y."/>
            <person name="Yu Y."/>
        </authorList>
    </citation>
    <scope>NUCLEOTIDE SEQUENCE [LARGE SCALE GENOMIC DNA]</scope>
    <source>
        <tissue evidence="2">Muscle</tissue>
    </source>
</reference>
<accession>A0A423TQ96</accession>
<evidence type="ECO:0000313" key="3">
    <source>
        <dbReference type="Proteomes" id="UP000283509"/>
    </source>
</evidence>
<dbReference type="Proteomes" id="UP000283509">
    <property type="component" value="Unassembled WGS sequence"/>
</dbReference>
<dbReference type="AlphaFoldDB" id="A0A423TQ96"/>
<keyword evidence="3" id="KW-1185">Reference proteome</keyword>
<evidence type="ECO:0000256" key="1">
    <source>
        <dbReference type="SAM" id="SignalP"/>
    </source>
</evidence>
<protein>
    <submittedName>
        <fullName evidence="2">Uncharacterized protein</fullName>
    </submittedName>
</protein>
<dbReference type="EMBL" id="QCYY01001359">
    <property type="protein sequence ID" value="ROT78582.1"/>
    <property type="molecule type" value="Genomic_DNA"/>
</dbReference>
<sequence>MKNLLCVTLILMSYFGLGHSKYCYACTDCVNVDTTVPTVSCPASCLSTVICDGYRVKTVSRMCSSTNEPQGCMNRTNSANCYCNYDRCDALLGRNPCNNATNSVVSLSLVALTMFVAKIFHNPL</sequence>
<proteinExistence type="predicted"/>
<evidence type="ECO:0000313" key="2">
    <source>
        <dbReference type="EMBL" id="ROT78582.1"/>
    </source>
</evidence>
<feature type="chain" id="PRO_5019218553" evidence="1">
    <location>
        <begin position="21"/>
        <end position="124"/>
    </location>
</feature>
<name>A0A423TQ96_PENVA</name>